<dbReference type="Pfam" id="PF25872">
    <property type="entry name" value="HTH_77"/>
    <property type="match status" value="1"/>
</dbReference>
<dbReference type="SUPFAM" id="SSF52540">
    <property type="entry name" value="P-loop containing nucleoside triphosphate hydrolases"/>
    <property type="match status" value="1"/>
</dbReference>
<organism evidence="2 3">
    <name type="scientific">Thermobifida alba</name>
    <name type="common">Thermomonospora alba</name>
    <dbReference type="NCBI Taxonomy" id="53522"/>
    <lineage>
        <taxon>Bacteria</taxon>
        <taxon>Bacillati</taxon>
        <taxon>Actinomycetota</taxon>
        <taxon>Actinomycetes</taxon>
        <taxon>Streptosporangiales</taxon>
        <taxon>Nocardiopsidaceae</taxon>
        <taxon>Thermobifida</taxon>
    </lineage>
</organism>
<accession>A0ABY4L332</accession>
<protein>
    <submittedName>
        <fullName evidence="2">Tetratricopeptide repeat protein</fullName>
    </submittedName>
</protein>
<dbReference type="PANTHER" id="PTHR47691:SF3">
    <property type="entry name" value="HTH-TYPE TRANSCRIPTIONAL REGULATOR RV0890C-RELATED"/>
    <property type="match status" value="1"/>
</dbReference>
<dbReference type="InterPro" id="IPR036388">
    <property type="entry name" value="WH-like_DNA-bd_sf"/>
</dbReference>
<dbReference type="SMART" id="SM00421">
    <property type="entry name" value="HTH_LUXR"/>
    <property type="match status" value="1"/>
</dbReference>
<dbReference type="PANTHER" id="PTHR47691">
    <property type="entry name" value="REGULATOR-RELATED"/>
    <property type="match status" value="1"/>
</dbReference>
<dbReference type="EMBL" id="CP051627">
    <property type="protein sequence ID" value="UPT22061.1"/>
    <property type="molecule type" value="Genomic_DNA"/>
</dbReference>
<dbReference type="Gene3D" id="1.10.10.10">
    <property type="entry name" value="Winged helix-like DNA-binding domain superfamily/Winged helix DNA-binding domain"/>
    <property type="match status" value="1"/>
</dbReference>
<dbReference type="Pfam" id="PF00931">
    <property type="entry name" value="NB-ARC"/>
    <property type="match status" value="1"/>
</dbReference>
<dbReference type="CDD" id="cd06170">
    <property type="entry name" value="LuxR_C_like"/>
    <property type="match status" value="1"/>
</dbReference>
<dbReference type="InterPro" id="IPR058852">
    <property type="entry name" value="HTH_77"/>
</dbReference>
<sequence length="745" mass="81500">MVTITGAAGAGKSRLASALYTDVSGEFEDGGCFLVLDGARSREELLQTLIGALRTGDADTADTPLECLAEYLGKRHFLLVLDGCDELLESLPTVLVSLVAACPRLTVLVTVCEPLGIYGEDLFRLAPLAVPDPEGDSDLAELEKVASVRLFIQRTRAVRPGFALTTENRHAVAQLCVRTDGLPLAIELAAARMKLSSPQALLESLDRDLDVLSVAGSNTLSRHSCMRSAITWHLLRLHPADQEFLGRVAAFHAGFDLPAARGVGGVGEAETQRRLEQLIDKNLLHVGECPDGDITFQMAGLTRQYVLEWLRETGRYTEVLRGHADYMLSMSESVRDELTGPEQAHHLSRLDQWHTDLEKALRFLNDNGDEAGAVRLVCALRSYWQAVGRSRTGARFLEKALDTAELPTEVRIEGAATLGELKTVMGEYDEAHRHLVHALRGYRQAGDTAAEASCRKGLGTLAYHRGDLDQAARLLEESATALRKAGDTVAHAAALRDLAECHLAGGDPAAARAPAETALRESTRRGDRRAVALANRVLADVEFAVGNQDRAERLHRTSLEELHSLGDRGSCATGLERFAVLLARRYGRVTKSWRRTARGLGAARALRAATGCAAPRPLAAVIEEVREQARIRLGDDAFDEEWRAGRSAGVHAVLAEMTAPLDLSITERQRRYGADVPLTQREIEVAELVARGMTNREIARRLGIAEWTAVNHLRKVMRKLDCSSRVHVASWVTRREREEQERAGS</sequence>
<dbReference type="InterPro" id="IPR027417">
    <property type="entry name" value="P-loop_NTPase"/>
</dbReference>
<dbReference type="PRINTS" id="PR00364">
    <property type="entry name" value="DISEASERSIST"/>
</dbReference>
<keyword evidence="3" id="KW-1185">Reference proteome</keyword>
<dbReference type="Proteomes" id="UP000832041">
    <property type="component" value="Chromosome"/>
</dbReference>
<dbReference type="InterPro" id="IPR016032">
    <property type="entry name" value="Sig_transdc_resp-reg_C-effctor"/>
</dbReference>
<evidence type="ECO:0000259" key="1">
    <source>
        <dbReference type="PROSITE" id="PS50043"/>
    </source>
</evidence>
<evidence type="ECO:0000313" key="3">
    <source>
        <dbReference type="Proteomes" id="UP000832041"/>
    </source>
</evidence>
<dbReference type="PROSITE" id="PS50043">
    <property type="entry name" value="HTH_LUXR_2"/>
    <property type="match status" value="1"/>
</dbReference>
<feature type="domain" description="HTH luxR-type" evidence="1">
    <location>
        <begin position="671"/>
        <end position="736"/>
    </location>
</feature>
<dbReference type="Pfam" id="PF13424">
    <property type="entry name" value="TPR_12"/>
    <property type="match status" value="1"/>
</dbReference>
<dbReference type="PRINTS" id="PR00038">
    <property type="entry name" value="HTHLUXR"/>
</dbReference>
<dbReference type="Gene3D" id="1.25.40.10">
    <property type="entry name" value="Tetratricopeptide repeat domain"/>
    <property type="match status" value="1"/>
</dbReference>
<gene>
    <name evidence="2" type="ORF">FOF52_14720</name>
</gene>
<dbReference type="Pfam" id="PF00196">
    <property type="entry name" value="GerE"/>
    <property type="match status" value="1"/>
</dbReference>
<reference evidence="2 3" key="1">
    <citation type="submission" date="2020-04" db="EMBL/GenBank/DDBJ databases">
        <title>Thermobifida alba genome sequencing and assembly.</title>
        <authorList>
            <person name="Luzics S."/>
            <person name="Horvath B."/>
            <person name="Nagy I."/>
            <person name="Toth A."/>
            <person name="Nagy I."/>
            <person name="Kukolya J."/>
        </authorList>
    </citation>
    <scope>NUCLEOTIDE SEQUENCE [LARGE SCALE GENOMIC DNA]</scope>
    <source>
        <strain evidence="2 3">DSM 43795</strain>
    </source>
</reference>
<dbReference type="InterPro" id="IPR000792">
    <property type="entry name" value="Tscrpt_reg_LuxR_C"/>
</dbReference>
<dbReference type="Gene3D" id="3.40.50.300">
    <property type="entry name" value="P-loop containing nucleotide triphosphate hydrolases"/>
    <property type="match status" value="1"/>
</dbReference>
<evidence type="ECO:0000313" key="2">
    <source>
        <dbReference type="EMBL" id="UPT22061.1"/>
    </source>
</evidence>
<name>A0ABY4L332_THEAE</name>
<proteinExistence type="predicted"/>
<dbReference type="SUPFAM" id="SSF46894">
    <property type="entry name" value="C-terminal effector domain of the bipartite response regulators"/>
    <property type="match status" value="1"/>
</dbReference>
<dbReference type="InterPro" id="IPR011990">
    <property type="entry name" value="TPR-like_helical_dom_sf"/>
</dbReference>
<dbReference type="InterPro" id="IPR002182">
    <property type="entry name" value="NB-ARC"/>
</dbReference>
<dbReference type="SUPFAM" id="SSF48452">
    <property type="entry name" value="TPR-like"/>
    <property type="match status" value="1"/>
</dbReference>